<dbReference type="Proteomes" id="UP000662973">
    <property type="component" value="Chromosome"/>
</dbReference>
<dbReference type="PANTHER" id="PTHR47354">
    <property type="entry name" value="NADH OXIDOREDUCTASE HCR"/>
    <property type="match status" value="1"/>
</dbReference>
<organism evidence="2 3">
    <name type="scientific">Halapricum desulfuricans</name>
    <dbReference type="NCBI Taxonomy" id="2841257"/>
    <lineage>
        <taxon>Archaea</taxon>
        <taxon>Methanobacteriati</taxon>
        <taxon>Methanobacteriota</taxon>
        <taxon>Stenosarchaea group</taxon>
        <taxon>Halobacteria</taxon>
        <taxon>Halobacteriales</taxon>
        <taxon>Haloarculaceae</taxon>
        <taxon>Halapricum</taxon>
    </lineage>
</organism>
<dbReference type="InterPro" id="IPR017938">
    <property type="entry name" value="Riboflavin_synthase-like_b-brl"/>
</dbReference>
<proteinExistence type="predicted"/>
<feature type="domain" description="FAD-binding FR-type" evidence="1">
    <location>
        <begin position="1"/>
        <end position="100"/>
    </location>
</feature>
<protein>
    <submittedName>
        <fullName evidence="2">Flavodoxin reductase (Ferredoxin-NADPH reductase) family 1</fullName>
    </submittedName>
</protein>
<reference evidence="2 3" key="1">
    <citation type="submission" date="2020-11" db="EMBL/GenBank/DDBJ databases">
        <title>Carbohydrate-dependent, anaerobic sulfur respiration: A novel catabolism in halophilic archaea.</title>
        <authorList>
            <person name="Sorokin D.Y."/>
            <person name="Messina E."/>
            <person name="Smedile F."/>
            <person name="La Cono V."/>
            <person name="Hallsworth J.E."/>
            <person name="Yakimov M.M."/>
        </authorList>
    </citation>
    <scope>NUCLEOTIDE SEQUENCE [LARGE SCALE GENOMIC DNA]</scope>
    <source>
        <strain evidence="2 3">HSR12-2</strain>
    </source>
</reference>
<accession>A0A897NGH7</accession>
<dbReference type="InterPro" id="IPR017927">
    <property type="entry name" value="FAD-bd_FR_type"/>
</dbReference>
<dbReference type="Pfam" id="PF00970">
    <property type="entry name" value="FAD_binding_6"/>
    <property type="match status" value="1"/>
</dbReference>
<sequence length="214" mass="22154">MDRTPLTVASVESVGPDSIAVAFETPSSFSARPGQFVKLTLDTEDGEQSRFYTISSPDVADTFEVTVGIDPDGAVAPLLADLEPGDSVPVAGPFGDAYYEGETDVVVLAGGPGVGPAVGIGERAVAADHAAAIVYRDDDPIHRDRLERLSESGAFVRIVDEERDLTDPTAAALEAVGGDAQAFVYGFADFLDVAMDALESAGGDAEAAKVENFG</sequence>
<dbReference type="PANTHER" id="PTHR47354:SF5">
    <property type="entry name" value="PROTEIN RFBI"/>
    <property type="match status" value="1"/>
</dbReference>
<name>A0A897NGH7_9EURY</name>
<dbReference type="GeneID" id="68853293"/>
<dbReference type="AlphaFoldDB" id="A0A897NGH7"/>
<evidence type="ECO:0000313" key="3">
    <source>
        <dbReference type="Proteomes" id="UP000662973"/>
    </source>
</evidence>
<dbReference type="GO" id="GO:0016491">
    <property type="term" value="F:oxidoreductase activity"/>
    <property type="evidence" value="ECO:0007669"/>
    <property type="project" value="InterPro"/>
</dbReference>
<dbReference type="KEGG" id="hds:HSR122_2699"/>
<dbReference type="InterPro" id="IPR050415">
    <property type="entry name" value="MRET"/>
</dbReference>
<dbReference type="SUPFAM" id="SSF63380">
    <property type="entry name" value="Riboflavin synthase domain-like"/>
    <property type="match status" value="1"/>
</dbReference>
<evidence type="ECO:0000313" key="2">
    <source>
        <dbReference type="EMBL" id="QSG10073.1"/>
    </source>
</evidence>
<dbReference type="Gene3D" id="2.40.30.10">
    <property type="entry name" value="Translation factors"/>
    <property type="match status" value="1"/>
</dbReference>
<dbReference type="SUPFAM" id="SSF52343">
    <property type="entry name" value="Ferredoxin reductase-like, C-terminal NADP-linked domain"/>
    <property type="match status" value="1"/>
</dbReference>
<evidence type="ECO:0000259" key="1">
    <source>
        <dbReference type="PROSITE" id="PS51384"/>
    </source>
</evidence>
<gene>
    <name evidence="2" type="primary">fpr</name>
    <name evidence="2" type="ORF">HSR122_2699</name>
</gene>
<dbReference type="PROSITE" id="PS51384">
    <property type="entry name" value="FAD_FR"/>
    <property type="match status" value="1"/>
</dbReference>
<keyword evidence="3" id="KW-1185">Reference proteome</keyword>
<dbReference type="CDD" id="cd00322">
    <property type="entry name" value="FNR_like"/>
    <property type="match status" value="1"/>
</dbReference>
<dbReference type="RefSeq" id="WP_229110228.1">
    <property type="nucleotide sequence ID" value="NZ_CP064788.1"/>
</dbReference>
<dbReference type="InterPro" id="IPR039261">
    <property type="entry name" value="FNR_nucleotide-bd"/>
</dbReference>
<dbReference type="InterPro" id="IPR008333">
    <property type="entry name" value="Cbr1-like_FAD-bd_dom"/>
</dbReference>
<dbReference type="EMBL" id="CP064788">
    <property type="protein sequence ID" value="QSG10073.1"/>
    <property type="molecule type" value="Genomic_DNA"/>
</dbReference>